<dbReference type="GO" id="GO:0031201">
    <property type="term" value="C:SNARE complex"/>
    <property type="evidence" value="ECO:0007669"/>
    <property type="project" value="TreeGrafter"/>
</dbReference>
<evidence type="ECO:0000313" key="5">
    <source>
        <dbReference type="EMBL" id="EFO13843.1"/>
    </source>
</evidence>
<comment type="similarity">
    <text evidence="2">Belongs to the syntaxin family.</text>
</comment>
<gene>
    <name evidence="5" type="ORF">LOAG_14682</name>
</gene>
<evidence type="ECO:0000259" key="4">
    <source>
        <dbReference type="PROSITE" id="PS50192"/>
    </source>
</evidence>
<dbReference type="RefSeq" id="XP_003150226.1">
    <property type="nucleotide sequence ID" value="XM_003150178.1"/>
</dbReference>
<name>A0A1S0TI92_LOALO</name>
<dbReference type="InterPro" id="IPR010989">
    <property type="entry name" value="SNARE"/>
</dbReference>
<dbReference type="InterPro" id="IPR000727">
    <property type="entry name" value="T_SNARE_dom"/>
</dbReference>
<keyword evidence="3" id="KW-0472">Membrane</keyword>
<dbReference type="GO" id="GO:0005484">
    <property type="term" value="F:SNAP receptor activity"/>
    <property type="evidence" value="ECO:0007669"/>
    <property type="project" value="TreeGrafter"/>
</dbReference>
<feature type="domain" description="T-SNARE coiled-coil homology" evidence="4">
    <location>
        <begin position="17"/>
        <end position="79"/>
    </location>
</feature>
<dbReference type="PANTHER" id="PTHR19957:SF307">
    <property type="entry name" value="PROTEIN SSO1-RELATED"/>
    <property type="match status" value="1"/>
</dbReference>
<dbReference type="GeneID" id="9952166"/>
<evidence type="ECO:0000256" key="1">
    <source>
        <dbReference type="ARBA" id="ARBA00004211"/>
    </source>
</evidence>
<dbReference type="PROSITE" id="PS50192">
    <property type="entry name" value="T_SNARE"/>
    <property type="match status" value="1"/>
</dbReference>
<keyword evidence="3" id="KW-1133">Transmembrane helix</keyword>
<comment type="subcellular location">
    <subcellularLocation>
        <location evidence="1">Membrane</location>
        <topology evidence="1">Single-pass type IV membrane protein</topology>
    </subcellularLocation>
</comment>
<dbReference type="InParanoid" id="A0A1S0TI92"/>
<organism evidence="5">
    <name type="scientific">Loa loa</name>
    <name type="common">Eye worm</name>
    <name type="synonym">Filaria loa</name>
    <dbReference type="NCBI Taxonomy" id="7209"/>
    <lineage>
        <taxon>Eukaryota</taxon>
        <taxon>Metazoa</taxon>
        <taxon>Ecdysozoa</taxon>
        <taxon>Nematoda</taxon>
        <taxon>Chromadorea</taxon>
        <taxon>Rhabditida</taxon>
        <taxon>Spirurina</taxon>
        <taxon>Spiruromorpha</taxon>
        <taxon>Filarioidea</taxon>
        <taxon>Onchocercidae</taxon>
        <taxon>Loa</taxon>
    </lineage>
</organism>
<dbReference type="GO" id="GO:0006886">
    <property type="term" value="P:intracellular protein transport"/>
    <property type="evidence" value="ECO:0007669"/>
    <property type="project" value="TreeGrafter"/>
</dbReference>
<proteinExistence type="inferred from homology"/>
<dbReference type="GO" id="GO:0000149">
    <property type="term" value="F:SNARE binding"/>
    <property type="evidence" value="ECO:0007669"/>
    <property type="project" value="TreeGrafter"/>
</dbReference>
<feature type="transmembrane region" description="Helical" evidence="3">
    <location>
        <begin position="91"/>
        <end position="114"/>
    </location>
</feature>
<accession>A0A1S0TI92</accession>
<dbReference type="GO" id="GO:0048278">
    <property type="term" value="P:vesicle docking"/>
    <property type="evidence" value="ECO:0007669"/>
    <property type="project" value="TreeGrafter"/>
</dbReference>
<keyword evidence="3" id="KW-0812">Transmembrane</keyword>
<protein>
    <submittedName>
        <fullName evidence="5">SNARE domain-containing protein</fullName>
    </submittedName>
</protein>
<dbReference type="GO" id="GO:0006887">
    <property type="term" value="P:exocytosis"/>
    <property type="evidence" value="ECO:0007669"/>
    <property type="project" value="TreeGrafter"/>
</dbReference>
<evidence type="ECO:0000256" key="2">
    <source>
        <dbReference type="ARBA" id="ARBA00009063"/>
    </source>
</evidence>
<dbReference type="GO" id="GO:0012505">
    <property type="term" value="C:endomembrane system"/>
    <property type="evidence" value="ECO:0007669"/>
    <property type="project" value="TreeGrafter"/>
</dbReference>
<dbReference type="PANTHER" id="PTHR19957">
    <property type="entry name" value="SYNTAXIN"/>
    <property type="match status" value="1"/>
</dbReference>
<dbReference type="CTD" id="9952166"/>
<dbReference type="Gene3D" id="1.20.5.110">
    <property type="match status" value="1"/>
</dbReference>
<dbReference type="GO" id="GO:0006906">
    <property type="term" value="P:vesicle fusion"/>
    <property type="evidence" value="ECO:0007669"/>
    <property type="project" value="TreeGrafter"/>
</dbReference>
<dbReference type="SUPFAM" id="SSF47661">
    <property type="entry name" value="t-snare proteins"/>
    <property type="match status" value="1"/>
</dbReference>
<evidence type="ECO:0000256" key="3">
    <source>
        <dbReference type="SAM" id="Phobius"/>
    </source>
</evidence>
<sequence length="115" mass="13172">MNVIFRHVRSSQLKSAFADASLRHNEILNLEASIKELNDLYNDMNFLIHIQGEKVDRIDQNTNNALNYISTGNEQARIAVQCHQAIMQKKLYCNIGLIIIIGLILIILITYFSIK</sequence>
<reference evidence="5" key="1">
    <citation type="submission" date="2012-04" db="EMBL/GenBank/DDBJ databases">
        <title>The Genome Sequence of Loa loa.</title>
        <authorList>
            <consortium name="The Broad Institute Genome Sequencing Platform"/>
            <consortium name="Broad Institute Genome Sequencing Center for Infectious Disease"/>
            <person name="Nutman T.B."/>
            <person name="Fink D.L."/>
            <person name="Russ C."/>
            <person name="Young S."/>
            <person name="Zeng Q."/>
            <person name="Gargeya S."/>
            <person name="Alvarado L."/>
            <person name="Berlin A."/>
            <person name="Chapman S.B."/>
            <person name="Chen Z."/>
            <person name="Freedman E."/>
            <person name="Gellesch M."/>
            <person name="Goldberg J."/>
            <person name="Griggs A."/>
            <person name="Gujja S."/>
            <person name="Heilman E.R."/>
            <person name="Heiman D."/>
            <person name="Howarth C."/>
            <person name="Mehta T."/>
            <person name="Neiman D."/>
            <person name="Pearson M."/>
            <person name="Roberts A."/>
            <person name="Saif S."/>
            <person name="Shea T."/>
            <person name="Shenoy N."/>
            <person name="Sisk P."/>
            <person name="Stolte C."/>
            <person name="Sykes S."/>
            <person name="White J."/>
            <person name="Yandava C."/>
            <person name="Haas B."/>
            <person name="Henn M.R."/>
            <person name="Nusbaum C."/>
            <person name="Birren B."/>
        </authorList>
    </citation>
    <scope>NUCLEOTIDE SEQUENCE [LARGE SCALE GENOMIC DNA]</scope>
</reference>
<dbReference type="KEGG" id="loa:LOAG_14682"/>
<dbReference type="SMART" id="SM00397">
    <property type="entry name" value="t_SNARE"/>
    <property type="match status" value="1"/>
</dbReference>
<dbReference type="InterPro" id="IPR045242">
    <property type="entry name" value="Syntaxin"/>
</dbReference>
<dbReference type="AlphaFoldDB" id="A0A1S0TI92"/>
<dbReference type="OrthoDB" id="10255013at2759"/>
<dbReference type="GO" id="GO:0005886">
    <property type="term" value="C:plasma membrane"/>
    <property type="evidence" value="ECO:0007669"/>
    <property type="project" value="TreeGrafter"/>
</dbReference>
<dbReference type="EMBL" id="JH712463">
    <property type="protein sequence ID" value="EFO13843.1"/>
    <property type="molecule type" value="Genomic_DNA"/>
</dbReference>